<dbReference type="InterPro" id="IPR038731">
    <property type="entry name" value="RgtA/B/C-like"/>
</dbReference>
<evidence type="ECO:0000313" key="11">
    <source>
        <dbReference type="Proteomes" id="UP001204621"/>
    </source>
</evidence>
<dbReference type="Pfam" id="PF13231">
    <property type="entry name" value="PMT_2"/>
    <property type="match status" value="1"/>
</dbReference>
<dbReference type="Proteomes" id="UP001204621">
    <property type="component" value="Unassembled WGS sequence"/>
</dbReference>
<feature type="transmembrane region" description="Helical" evidence="8">
    <location>
        <begin position="348"/>
        <end position="365"/>
    </location>
</feature>
<keyword evidence="4" id="KW-0808">Transferase</keyword>
<feature type="transmembrane region" description="Helical" evidence="8">
    <location>
        <begin position="325"/>
        <end position="342"/>
    </location>
</feature>
<dbReference type="PANTHER" id="PTHR33908:SF3">
    <property type="entry name" value="UNDECAPRENYL PHOSPHATE-ALPHA-4-AMINO-4-DEOXY-L-ARABINOSE ARABINOSYL TRANSFERASE"/>
    <property type="match status" value="1"/>
</dbReference>
<keyword evidence="2" id="KW-1003">Cell membrane</keyword>
<keyword evidence="11" id="KW-1185">Reference proteome</keyword>
<dbReference type="EMBL" id="JANUGU010000012">
    <property type="protein sequence ID" value="MCS0661011.1"/>
    <property type="molecule type" value="Genomic_DNA"/>
</dbReference>
<evidence type="ECO:0000256" key="7">
    <source>
        <dbReference type="ARBA" id="ARBA00023136"/>
    </source>
</evidence>
<comment type="caution">
    <text evidence="10">The sequence shown here is derived from an EMBL/GenBank/DDBJ whole genome shotgun (WGS) entry which is preliminary data.</text>
</comment>
<evidence type="ECO:0000256" key="4">
    <source>
        <dbReference type="ARBA" id="ARBA00022679"/>
    </source>
</evidence>
<accession>A0ABT2D5H0</accession>
<feature type="transmembrane region" description="Helical" evidence="8">
    <location>
        <begin position="237"/>
        <end position="256"/>
    </location>
</feature>
<feature type="domain" description="Glycosyltransferase RgtA/B/C/D-like" evidence="9">
    <location>
        <begin position="96"/>
        <end position="245"/>
    </location>
</feature>
<feature type="transmembrane region" description="Helical" evidence="8">
    <location>
        <begin position="142"/>
        <end position="163"/>
    </location>
</feature>
<comment type="subcellular location">
    <subcellularLocation>
        <location evidence="1">Cell membrane</location>
        <topology evidence="1">Multi-pass membrane protein</topology>
    </subcellularLocation>
</comment>
<evidence type="ECO:0000256" key="2">
    <source>
        <dbReference type="ARBA" id="ARBA00022475"/>
    </source>
</evidence>
<evidence type="ECO:0000259" key="9">
    <source>
        <dbReference type="Pfam" id="PF13231"/>
    </source>
</evidence>
<reference evidence="10 11" key="1">
    <citation type="submission" date="2022-08" db="EMBL/GenBank/DDBJ databases">
        <title>Reclassification of Massilia species as members of the genera Telluria, Duganella, Pseudoduganella, Mokoshia gen. nov. and Zemynaea gen. nov. using orthogonal and non-orthogonal genome-based approaches.</title>
        <authorList>
            <person name="Bowman J.P."/>
        </authorList>
    </citation>
    <scope>NUCLEOTIDE SEQUENCE [LARGE SCALE GENOMIC DNA]</scope>
    <source>
        <strain evidence="10 11">JCM 31606</strain>
    </source>
</reference>
<keyword evidence="6 8" id="KW-1133">Transmembrane helix</keyword>
<dbReference type="PANTHER" id="PTHR33908">
    <property type="entry name" value="MANNOSYLTRANSFERASE YKCB-RELATED"/>
    <property type="match status" value="1"/>
</dbReference>
<gene>
    <name evidence="10" type="ORF">NX778_23325</name>
</gene>
<name>A0ABT2D5H0_9BURK</name>
<proteinExistence type="predicted"/>
<feature type="transmembrane region" description="Helical" evidence="8">
    <location>
        <begin position="377"/>
        <end position="396"/>
    </location>
</feature>
<organism evidence="10 11">
    <name type="scientific">Massilia terrae</name>
    <dbReference type="NCBI Taxonomy" id="1811224"/>
    <lineage>
        <taxon>Bacteria</taxon>
        <taxon>Pseudomonadati</taxon>
        <taxon>Pseudomonadota</taxon>
        <taxon>Betaproteobacteria</taxon>
        <taxon>Burkholderiales</taxon>
        <taxon>Oxalobacteraceae</taxon>
        <taxon>Telluria group</taxon>
        <taxon>Massilia</taxon>
    </lineage>
</organism>
<dbReference type="RefSeq" id="WP_258814210.1">
    <property type="nucleotide sequence ID" value="NZ_JANUGU010000012.1"/>
</dbReference>
<evidence type="ECO:0000256" key="1">
    <source>
        <dbReference type="ARBA" id="ARBA00004651"/>
    </source>
</evidence>
<dbReference type="InterPro" id="IPR050297">
    <property type="entry name" value="LipidA_mod_glycosyltrf_83"/>
</dbReference>
<evidence type="ECO:0000256" key="3">
    <source>
        <dbReference type="ARBA" id="ARBA00022676"/>
    </source>
</evidence>
<feature type="transmembrane region" description="Helical" evidence="8">
    <location>
        <begin position="194"/>
        <end position="225"/>
    </location>
</feature>
<keyword evidence="3" id="KW-0328">Glycosyltransferase</keyword>
<evidence type="ECO:0000256" key="5">
    <source>
        <dbReference type="ARBA" id="ARBA00022692"/>
    </source>
</evidence>
<keyword evidence="5 8" id="KW-0812">Transmembrane</keyword>
<evidence type="ECO:0000313" key="10">
    <source>
        <dbReference type="EMBL" id="MCS0661011.1"/>
    </source>
</evidence>
<feature type="transmembrane region" description="Helical" evidence="8">
    <location>
        <begin position="30"/>
        <end position="57"/>
    </location>
</feature>
<evidence type="ECO:0000256" key="6">
    <source>
        <dbReference type="ARBA" id="ARBA00022989"/>
    </source>
</evidence>
<keyword evidence="7 8" id="KW-0472">Membrane</keyword>
<feature type="transmembrane region" description="Helical" evidence="8">
    <location>
        <begin position="116"/>
        <end position="136"/>
    </location>
</feature>
<sequence length="578" mass="61919">MFRKLFSRAVAASQWWRARAVATAALAPPVALPGVGAAGLYLVAVLVLPAFCFLYGLDAFPLRDNNEGLYAEIAREMLDGGSYVVPHLNGVPYIEKPPLLYWLCALSMHLLGPTPAAARLVSAGAMLLLSLGLFQFCRLHGNFRAGVFAAAGMASALPVAVVSHVVLFDPLLTALLGGSLLCYLHSYLTRSRRAWLAAAVFLGLAIMEKGGVALVLAGGTVGTFLLLMRDGGGWRRLFDRTAVLVLLAVAGTWHVLASGMQPGFAHFYFINEHVLRFLGQRLPDDYHHGPLWFYLPRLLLMLAPWTPFLLLLLPRRGARAQAPPAIVRFCQAAVAFPLLFFSLCAAKADYYLMVALPGLLLWLGIELSQRLAAPDRLLAWCWAVSLGLAALAMFAAPAAMGGDITPPLLLVLLAAVGALALGGHSLFLRLRSVAARELALLGVAVLAGAALVPLFHAADARSARDSSVYVARILGANPVPDGAVFIYRDFEDMFSTLPFYLGRTVPIIDSASRDLQFGCRRDSGSACISAAQFLQARARGPVAVVLQASRAPEFLAMAGPGRWRAEWVGGKMVLFGGP</sequence>
<protein>
    <submittedName>
        <fullName evidence="10">Glycosyltransferase family 39 protein</fullName>
    </submittedName>
</protein>
<feature type="transmembrane region" description="Helical" evidence="8">
    <location>
        <begin position="291"/>
        <end position="313"/>
    </location>
</feature>
<feature type="transmembrane region" description="Helical" evidence="8">
    <location>
        <begin position="408"/>
        <end position="427"/>
    </location>
</feature>
<feature type="transmembrane region" description="Helical" evidence="8">
    <location>
        <begin position="439"/>
        <end position="458"/>
    </location>
</feature>
<evidence type="ECO:0000256" key="8">
    <source>
        <dbReference type="SAM" id="Phobius"/>
    </source>
</evidence>